<evidence type="ECO:0000256" key="2">
    <source>
        <dbReference type="ARBA" id="ARBA00022840"/>
    </source>
</evidence>
<comment type="caution">
    <text evidence="3">The sequence shown here is derived from an EMBL/GenBank/DDBJ whole genome shotgun (WGS) entry which is preliminary data.</text>
</comment>
<keyword evidence="1" id="KW-0547">Nucleotide-binding</keyword>
<evidence type="ECO:0000313" key="4">
    <source>
        <dbReference type="Proteomes" id="UP001165576"/>
    </source>
</evidence>
<keyword evidence="2" id="KW-0067">ATP-binding</keyword>
<accession>A0ABT3WHK8</accession>
<evidence type="ECO:0008006" key="5">
    <source>
        <dbReference type="Google" id="ProtNLM"/>
    </source>
</evidence>
<reference evidence="3" key="1">
    <citation type="submission" date="2022-07" db="EMBL/GenBank/DDBJ databases">
        <title>Bombella genomes.</title>
        <authorList>
            <person name="Harer L."/>
            <person name="Styblova S."/>
            <person name="Ehrmann M."/>
        </authorList>
    </citation>
    <scope>NUCLEOTIDE SEQUENCE</scope>
    <source>
        <strain evidence="3">TMW 2.2543</strain>
    </source>
</reference>
<dbReference type="EMBL" id="JANIDY010000003">
    <property type="protein sequence ID" value="MCX5618368.1"/>
    <property type="molecule type" value="Genomic_DNA"/>
</dbReference>
<protein>
    <recommendedName>
        <fullName evidence="5">Thymidylate kinase</fullName>
    </recommendedName>
</protein>
<dbReference type="SUPFAM" id="SSF52540">
    <property type="entry name" value="P-loop containing nucleoside triphosphate hydrolases"/>
    <property type="match status" value="2"/>
</dbReference>
<dbReference type="Proteomes" id="UP001165576">
    <property type="component" value="Unassembled WGS sequence"/>
</dbReference>
<evidence type="ECO:0000256" key="1">
    <source>
        <dbReference type="ARBA" id="ARBA00022741"/>
    </source>
</evidence>
<dbReference type="PANTHER" id="PTHR10344">
    <property type="entry name" value="THYMIDYLATE KINASE"/>
    <property type="match status" value="1"/>
</dbReference>
<organism evidence="3 4">
    <name type="scientific">Bombella pluederhausensis</name>
    <dbReference type="NCBI Taxonomy" id="2967336"/>
    <lineage>
        <taxon>Bacteria</taxon>
        <taxon>Pseudomonadati</taxon>
        <taxon>Pseudomonadota</taxon>
        <taxon>Alphaproteobacteria</taxon>
        <taxon>Acetobacterales</taxon>
        <taxon>Acetobacteraceae</taxon>
        <taxon>Bombella</taxon>
    </lineage>
</organism>
<proteinExistence type="predicted"/>
<sequence>MRVSEFEPRPVAGRHQPVIALVGCDGSGKSTVGTALLALLQAERPTAFCHLGKQAGNLGRMLAPLPVIGPYVTGRSKKESNRVRSGKPASAAAAVLGFVLSMRRVLRYSIMRYRHERGMTILTDRYPQNSVPGPMDGPTLASLNRDGAVFRLFSRVERALYARMSRFRPDVVIRLNVDLETAIRRKPDHVPFKLARKIEDLSRIDFDGAPVVEIDATEPLIQVLEQAEEAVRKVLAFYPRSGQPSVESHEAGRTGRAGKLVSLVGCDGSGKSSISQYLVQHFSETRPTVYGYLGLGSGDLGRRIGALPFIGPALEKKLNRKAKKARTKGEKLPGMMTGLVLFAFSLVRMKRFLRVRRAVEKGFLVVTDRYPQVEIPGQCDGPGLSAAYSRNPLICFLAWLERRIYHGIVEFKPDLVIRLNVDADTAHSRKPDHDLEALKVKAELMPKLDFNHAPLVEVDARQSYEAVQQEIMTILKERGIV</sequence>
<keyword evidence="4" id="KW-1185">Reference proteome</keyword>
<name>A0ABT3WHK8_9PROT</name>
<evidence type="ECO:0000313" key="3">
    <source>
        <dbReference type="EMBL" id="MCX5618368.1"/>
    </source>
</evidence>
<dbReference type="CDD" id="cd01672">
    <property type="entry name" value="TMPK"/>
    <property type="match status" value="1"/>
</dbReference>
<dbReference type="RefSeq" id="WP_266116880.1">
    <property type="nucleotide sequence ID" value="NZ_JANIDY010000003.1"/>
</dbReference>
<dbReference type="Gene3D" id="3.40.50.300">
    <property type="entry name" value="P-loop containing nucleotide triphosphate hydrolases"/>
    <property type="match status" value="2"/>
</dbReference>
<dbReference type="PANTHER" id="PTHR10344:SF4">
    <property type="entry name" value="UMP-CMP KINASE 2, MITOCHONDRIAL"/>
    <property type="match status" value="1"/>
</dbReference>
<dbReference type="InterPro" id="IPR027417">
    <property type="entry name" value="P-loop_NTPase"/>
</dbReference>
<gene>
    <name evidence="3" type="ORF">NQF86_06775</name>
</gene>